<proteinExistence type="predicted"/>
<sequence>MKKSYFIILLLILGGYTSAQNKKAEKPVPPLELKDGRLSYTPDSLGNRIPDFSYAGYMAGEIPIPCPAATIIIPHTDGDATKIIQNAIDYIGNKETDKTGIRGVILLQPGAYHISGNLNISRSGTILRGAGMGDKGTSLIATGKDRRTLIQIEGQKDLIKDAAIEITDNYVPVNSLTLNIATGHNLKTGDKIFIHRPSTTEWINKLGTNHFGGGITALGWKAGEQDLYWDRTIISVAGNRITIDAPLTTALDKKYGGGFVIPYTWNGRINNVGIENLSCISEYDKNNMKDEAHSWVAISMENICDAWIRNITFRHFAGSAVTVQETAKRITVENCKSFVPVSEIGGQRRYTFFTSGQQCLFQRLYSEQGYHDFAVGFCAPGPNAFVQCESELPYSFSGPVDSWASGVLFDIVNVNGNALSYKNRMHEAQGTGWNAANSVFWQCSASLVECFAPPTAQNWAFGTWAEFSGDGYWNESNNHINPRSLYYKQLEERLGESYQDRANLLPVSSEASSSPSVAVATELTKQAYQAPVTLSEWIDSVVAKQKFPADDKAVIFTFKENISEKKLPVYPLAITNGWLTRNNSVQTGYKHNIQWWNGTVQPAYLAKSASPHITRFVPGRTGTGLTDNLDSVASWMQKNNIIAIDHNYGLWYDRRRDDHERVRRINGEVWPPFYEQPFARSGQGMAYDGLSKYDITKYNDWYWSRLHRFAQIADNDGLILMHQNYFQHNIIEAGAHWVDSPWRPANNINNTGFPEPAPYAGDKRIFLAEQFYDISHPVRRELHRAYIRQCLNNFRGTNSIIQLISEEYTGPLHFVQFWLDVIAGWEAETGEKQLIALSTTKDVQDAILADPVRSKIVDIIDIRYWFYRNDGSTYAPEGGLNLAPRQHARLVKPGGSDFNSAYRAISEYRQKFPDKAVTFYSSTYPQQAWAVFMAQGSLACLPKISDGRFLKDASAMSIIPEMNTEGQYVLGNPAVGYIIYSDNKTISIDLSGTKNSYDLYQIDAKTGEISKDRQQIKGGSAVSIQKKETVLWLVKK</sequence>
<name>A0ABV9L1T9_9BACT</name>
<dbReference type="SUPFAM" id="SSF51126">
    <property type="entry name" value="Pectin lyase-like"/>
    <property type="match status" value="1"/>
</dbReference>
<feature type="signal peptide" evidence="1">
    <location>
        <begin position="1"/>
        <end position="19"/>
    </location>
</feature>
<dbReference type="RefSeq" id="WP_379999704.1">
    <property type="nucleotide sequence ID" value="NZ_JBHSGN010000121.1"/>
</dbReference>
<accession>A0ABV9L1T9</accession>
<dbReference type="InterPro" id="IPR046265">
    <property type="entry name" value="DUF6298"/>
</dbReference>
<organism evidence="3 4">
    <name type="scientific">Dysgonomonas termitidis</name>
    <dbReference type="NCBI Taxonomy" id="1516126"/>
    <lineage>
        <taxon>Bacteria</taxon>
        <taxon>Pseudomonadati</taxon>
        <taxon>Bacteroidota</taxon>
        <taxon>Bacteroidia</taxon>
        <taxon>Bacteroidales</taxon>
        <taxon>Dysgonomonadaceae</taxon>
        <taxon>Dysgonomonas</taxon>
    </lineage>
</organism>
<comment type="caution">
    <text evidence="3">The sequence shown here is derived from an EMBL/GenBank/DDBJ whole genome shotgun (WGS) entry which is preliminary data.</text>
</comment>
<dbReference type="InterPro" id="IPR012334">
    <property type="entry name" value="Pectin_lyas_fold"/>
</dbReference>
<dbReference type="Proteomes" id="UP001596023">
    <property type="component" value="Unassembled WGS sequence"/>
</dbReference>
<evidence type="ECO:0000259" key="2">
    <source>
        <dbReference type="Pfam" id="PF19815"/>
    </source>
</evidence>
<protein>
    <submittedName>
        <fullName evidence="3">DUF6298 domain-containing protein</fullName>
    </submittedName>
</protein>
<feature type="chain" id="PRO_5046674216" evidence="1">
    <location>
        <begin position="20"/>
        <end position="1036"/>
    </location>
</feature>
<dbReference type="EMBL" id="JBHSGN010000121">
    <property type="protein sequence ID" value="MFC4675963.1"/>
    <property type="molecule type" value="Genomic_DNA"/>
</dbReference>
<dbReference type="Gene3D" id="2.160.20.10">
    <property type="entry name" value="Single-stranded right-handed beta-helix, Pectin lyase-like"/>
    <property type="match status" value="2"/>
</dbReference>
<evidence type="ECO:0000313" key="4">
    <source>
        <dbReference type="Proteomes" id="UP001596023"/>
    </source>
</evidence>
<feature type="domain" description="DUF6298" evidence="2">
    <location>
        <begin position="471"/>
        <end position="956"/>
    </location>
</feature>
<reference evidence="4" key="1">
    <citation type="journal article" date="2019" name="Int. J. Syst. Evol. Microbiol.">
        <title>The Global Catalogue of Microorganisms (GCM) 10K type strain sequencing project: providing services to taxonomists for standard genome sequencing and annotation.</title>
        <authorList>
            <consortium name="The Broad Institute Genomics Platform"/>
            <consortium name="The Broad Institute Genome Sequencing Center for Infectious Disease"/>
            <person name="Wu L."/>
            <person name="Ma J."/>
        </authorList>
    </citation>
    <scope>NUCLEOTIDE SEQUENCE [LARGE SCALE GENOMIC DNA]</scope>
    <source>
        <strain evidence="4">CCUG 66188</strain>
    </source>
</reference>
<dbReference type="InterPro" id="IPR011050">
    <property type="entry name" value="Pectin_lyase_fold/virulence"/>
</dbReference>
<gene>
    <name evidence="3" type="ORF">ACFO6W_19935</name>
</gene>
<keyword evidence="1" id="KW-0732">Signal</keyword>
<evidence type="ECO:0000256" key="1">
    <source>
        <dbReference type="SAM" id="SignalP"/>
    </source>
</evidence>
<evidence type="ECO:0000313" key="3">
    <source>
        <dbReference type="EMBL" id="MFC4675963.1"/>
    </source>
</evidence>
<dbReference type="Pfam" id="PF19815">
    <property type="entry name" value="DUF6298"/>
    <property type="match status" value="1"/>
</dbReference>
<keyword evidence="4" id="KW-1185">Reference proteome</keyword>